<comment type="subcellular location">
    <subcellularLocation>
        <location evidence="8">Endomembrane system</location>
        <topology evidence="8">Single-pass type IV membrane protein</topology>
    </subcellularLocation>
    <subcellularLocation>
        <location evidence="1">Golgi apparatus membrane</location>
    </subcellularLocation>
</comment>
<sequence length="135" mass="15436">MDRSKKNRNILGFEDENNGGNRFDRNGADSNKVNSEQLFIQQNDQTIEGMNQKANTLKRIVLDIESQVQESNNLLDRLETDLSGARALLSNTMSKLSDLSRSATNTHMLYLIIFVVFIFMLIWFLTTWTSKSNSV</sequence>
<evidence type="ECO:0000256" key="8">
    <source>
        <dbReference type="ARBA" id="ARBA00046280"/>
    </source>
</evidence>
<keyword evidence="7 11" id="KW-0472">Membrane</keyword>
<feature type="domain" description="T-SNARE coiled-coil homology" evidence="12">
    <location>
        <begin position="37"/>
        <end position="99"/>
    </location>
</feature>
<dbReference type="GO" id="GO:0000139">
    <property type="term" value="C:Golgi membrane"/>
    <property type="evidence" value="ECO:0007669"/>
    <property type="project" value="UniProtKB-SubCell"/>
</dbReference>
<evidence type="ECO:0000256" key="7">
    <source>
        <dbReference type="ARBA" id="ARBA00023136"/>
    </source>
</evidence>
<keyword evidence="2" id="KW-0813">Transport</keyword>
<keyword evidence="6" id="KW-0333">Golgi apparatus</keyword>
<name>A0A8J4PRB8_9MYCE</name>
<evidence type="ECO:0000256" key="2">
    <source>
        <dbReference type="ARBA" id="ARBA00022448"/>
    </source>
</evidence>
<accession>A0A8J4PRB8</accession>
<dbReference type="SUPFAM" id="SSF58038">
    <property type="entry name" value="SNARE fusion complex"/>
    <property type="match status" value="1"/>
</dbReference>
<reference evidence="13" key="1">
    <citation type="submission" date="2020-01" db="EMBL/GenBank/DDBJ databases">
        <title>Development of genomics and gene disruption for Polysphondylium violaceum indicates a role for the polyketide synthase stlB in stalk morphogenesis.</title>
        <authorList>
            <person name="Narita B."/>
            <person name="Kawabe Y."/>
            <person name="Kin K."/>
            <person name="Saito T."/>
            <person name="Gibbs R."/>
            <person name="Kuspa A."/>
            <person name="Muzny D."/>
            <person name="Queller D."/>
            <person name="Richards S."/>
            <person name="Strassman J."/>
            <person name="Sucgang R."/>
            <person name="Worley K."/>
            <person name="Schaap P."/>
        </authorList>
    </citation>
    <scope>NUCLEOTIDE SEQUENCE</scope>
    <source>
        <strain evidence="13">QSvi11</strain>
    </source>
</reference>
<gene>
    <name evidence="13" type="ORF">CYY_010530</name>
</gene>
<dbReference type="GO" id="GO:0015031">
    <property type="term" value="P:protein transport"/>
    <property type="evidence" value="ECO:0007669"/>
    <property type="project" value="UniProtKB-KW"/>
</dbReference>
<evidence type="ECO:0000256" key="5">
    <source>
        <dbReference type="ARBA" id="ARBA00022989"/>
    </source>
</evidence>
<dbReference type="OrthoDB" id="16161at2759"/>
<dbReference type="Proteomes" id="UP000695562">
    <property type="component" value="Unassembled WGS sequence"/>
</dbReference>
<dbReference type="InterPro" id="IPR000727">
    <property type="entry name" value="T_SNARE_dom"/>
</dbReference>
<evidence type="ECO:0000256" key="10">
    <source>
        <dbReference type="SAM" id="MobiDB-lite"/>
    </source>
</evidence>
<proteinExistence type="predicted"/>
<evidence type="ECO:0000313" key="14">
    <source>
        <dbReference type="Proteomes" id="UP000695562"/>
    </source>
</evidence>
<dbReference type="Gene3D" id="1.20.5.110">
    <property type="match status" value="1"/>
</dbReference>
<organism evidence="13 14">
    <name type="scientific">Polysphondylium violaceum</name>
    <dbReference type="NCBI Taxonomy" id="133409"/>
    <lineage>
        <taxon>Eukaryota</taxon>
        <taxon>Amoebozoa</taxon>
        <taxon>Evosea</taxon>
        <taxon>Eumycetozoa</taxon>
        <taxon>Dictyostelia</taxon>
        <taxon>Dictyosteliales</taxon>
        <taxon>Dictyosteliaceae</taxon>
        <taxon>Polysphondylium</taxon>
    </lineage>
</organism>
<keyword evidence="5 11" id="KW-1133">Transmembrane helix</keyword>
<keyword evidence="3 11" id="KW-0812">Transmembrane</keyword>
<evidence type="ECO:0000256" key="6">
    <source>
        <dbReference type="ARBA" id="ARBA00023034"/>
    </source>
</evidence>
<evidence type="ECO:0000256" key="11">
    <source>
        <dbReference type="SAM" id="Phobius"/>
    </source>
</evidence>
<protein>
    <recommendedName>
        <fullName evidence="12">t-SNARE coiled-coil homology domain-containing protein</fullName>
    </recommendedName>
</protein>
<comment type="caution">
    <text evidence="13">The sequence shown here is derived from an EMBL/GenBank/DDBJ whole genome shotgun (WGS) entry which is preliminary data.</text>
</comment>
<feature type="transmembrane region" description="Helical" evidence="11">
    <location>
        <begin position="108"/>
        <end position="126"/>
    </location>
</feature>
<keyword evidence="9" id="KW-0175">Coiled coil</keyword>
<evidence type="ECO:0000256" key="4">
    <source>
        <dbReference type="ARBA" id="ARBA00022927"/>
    </source>
</evidence>
<dbReference type="AlphaFoldDB" id="A0A8J4PRB8"/>
<evidence type="ECO:0000313" key="13">
    <source>
        <dbReference type="EMBL" id="KAF2068141.1"/>
    </source>
</evidence>
<feature type="coiled-coil region" evidence="9">
    <location>
        <begin position="61"/>
        <end position="88"/>
    </location>
</feature>
<dbReference type="PANTHER" id="PTHR12791">
    <property type="entry name" value="GOLGI SNARE BET1-RELATED"/>
    <property type="match status" value="1"/>
</dbReference>
<keyword evidence="14" id="KW-1185">Reference proteome</keyword>
<dbReference type="InterPro" id="IPR039899">
    <property type="entry name" value="BET1_SNARE"/>
</dbReference>
<evidence type="ECO:0000259" key="12">
    <source>
        <dbReference type="PROSITE" id="PS50192"/>
    </source>
</evidence>
<evidence type="ECO:0000256" key="1">
    <source>
        <dbReference type="ARBA" id="ARBA00004394"/>
    </source>
</evidence>
<dbReference type="PROSITE" id="PS50192">
    <property type="entry name" value="T_SNARE"/>
    <property type="match status" value="1"/>
</dbReference>
<keyword evidence="4" id="KW-0653">Protein transport</keyword>
<dbReference type="EMBL" id="AJWJ01001175">
    <property type="protein sequence ID" value="KAF2068141.1"/>
    <property type="molecule type" value="Genomic_DNA"/>
</dbReference>
<evidence type="ECO:0000256" key="3">
    <source>
        <dbReference type="ARBA" id="ARBA00022692"/>
    </source>
</evidence>
<evidence type="ECO:0000256" key="9">
    <source>
        <dbReference type="SAM" id="Coils"/>
    </source>
</evidence>
<dbReference type="CDD" id="cd15853">
    <property type="entry name" value="SNARE_Bet1"/>
    <property type="match status" value="1"/>
</dbReference>
<feature type="region of interest" description="Disordered" evidence="10">
    <location>
        <begin position="1"/>
        <end position="30"/>
    </location>
</feature>